<protein>
    <recommendedName>
        <fullName evidence="5">Hydrophobin</fullName>
    </recommendedName>
</protein>
<evidence type="ECO:0000313" key="3">
    <source>
        <dbReference type="EMBL" id="PGH19030.1"/>
    </source>
</evidence>
<reference evidence="3 4" key="1">
    <citation type="submission" date="2017-10" db="EMBL/GenBank/DDBJ databases">
        <title>Comparative genomics in systemic dimorphic fungi from Ajellomycetaceae.</title>
        <authorList>
            <person name="Munoz J.F."/>
            <person name="Mcewen J.G."/>
            <person name="Clay O.K."/>
            <person name="Cuomo C.A."/>
        </authorList>
    </citation>
    <scope>NUCLEOTIDE SEQUENCE [LARGE SCALE GENOMIC DNA]</scope>
    <source>
        <strain evidence="3 4">UAMH5409</strain>
    </source>
</reference>
<evidence type="ECO:0000256" key="2">
    <source>
        <dbReference type="SAM" id="SignalP"/>
    </source>
</evidence>
<comment type="caution">
    <text evidence="3">The sequence shown here is derived from an EMBL/GenBank/DDBJ whole genome shotgun (WGS) entry which is preliminary data.</text>
</comment>
<keyword evidence="4" id="KW-1185">Reference proteome</keyword>
<gene>
    <name evidence="3" type="ORF">AJ79_00064</name>
</gene>
<evidence type="ECO:0008006" key="5">
    <source>
        <dbReference type="Google" id="ProtNLM"/>
    </source>
</evidence>
<dbReference type="Proteomes" id="UP000223968">
    <property type="component" value="Unassembled WGS sequence"/>
</dbReference>
<sequence length="213" mass="22232">MLSSLTLTTLLLTALHSLSTLASTCIKLNEDELCCPGSLFGGVSQNNEGLKSSGICCIDPSSVNMSLRTRNIIAADDISDNNRRRQNINIPTTCREGEILVPLTASDYSERVSSIVASATSAAATTATATATMGTASPTSTSQSPTSSLPSTGGMPAATGRAKATWRGCGQHIPRVMEAIPADQWCTCTPKTKVDDKEYPPRTGEGKAAEMSS</sequence>
<evidence type="ECO:0000313" key="4">
    <source>
        <dbReference type="Proteomes" id="UP000223968"/>
    </source>
</evidence>
<dbReference type="PANTHER" id="PTHR34724:SF2">
    <property type="entry name" value="OS12G0596101 PROTEIN"/>
    <property type="match status" value="1"/>
</dbReference>
<dbReference type="AlphaFoldDB" id="A0A2B7YCW1"/>
<feature type="region of interest" description="Disordered" evidence="1">
    <location>
        <begin position="131"/>
        <end position="163"/>
    </location>
</feature>
<evidence type="ECO:0000256" key="1">
    <source>
        <dbReference type="SAM" id="MobiDB-lite"/>
    </source>
</evidence>
<dbReference type="OrthoDB" id="88410at2759"/>
<dbReference type="EMBL" id="PDNB01000001">
    <property type="protein sequence ID" value="PGH19030.1"/>
    <property type="molecule type" value="Genomic_DNA"/>
</dbReference>
<feature type="signal peptide" evidence="2">
    <location>
        <begin position="1"/>
        <end position="22"/>
    </location>
</feature>
<proteinExistence type="predicted"/>
<keyword evidence="2" id="KW-0732">Signal</keyword>
<feature type="region of interest" description="Disordered" evidence="1">
    <location>
        <begin position="190"/>
        <end position="213"/>
    </location>
</feature>
<name>A0A2B7YCW1_9EURO</name>
<feature type="chain" id="PRO_5013265012" description="Hydrophobin" evidence="2">
    <location>
        <begin position="23"/>
        <end position="213"/>
    </location>
</feature>
<accession>A0A2B7YCW1</accession>
<dbReference type="PANTHER" id="PTHR34724">
    <property type="entry name" value="OS12G0596101 PROTEIN"/>
    <property type="match status" value="1"/>
</dbReference>
<feature type="compositionally biased region" description="Basic and acidic residues" evidence="1">
    <location>
        <begin position="192"/>
        <end position="213"/>
    </location>
</feature>
<feature type="compositionally biased region" description="Low complexity" evidence="1">
    <location>
        <begin position="131"/>
        <end position="152"/>
    </location>
</feature>
<organism evidence="3 4">
    <name type="scientific">Helicocarpus griseus UAMH5409</name>
    <dbReference type="NCBI Taxonomy" id="1447875"/>
    <lineage>
        <taxon>Eukaryota</taxon>
        <taxon>Fungi</taxon>
        <taxon>Dikarya</taxon>
        <taxon>Ascomycota</taxon>
        <taxon>Pezizomycotina</taxon>
        <taxon>Eurotiomycetes</taxon>
        <taxon>Eurotiomycetidae</taxon>
        <taxon>Onygenales</taxon>
        <taxon>Ajellomycetaceae</taxon>
        <taxon>Helicocarpus</taxon>
    </lineage>
</organism>